<keyword evidence="2" id="KW-1185">Reference proteome</keyword>
<dbReference type="EMBL" id="QOZG01000025">
    <property type="protein sequence ID" value="RCS21555.1"/>
    <property type="molecule type" value="Genomic_DNA"/>
</dbReference>
<dbReference type="Proteomes" id="UP000253420">
    <property type="component" value="Unassembled WGS sequence"/>
</dbReference>
<name>A0A368JYM8_9HYPH</name>
<sequence>MPYLELTRSSFAQSGKSFEEILFQSACGGPAAVRCYLQTRRSIFLRDAALRSLRDDNAAFRLQVLAALDRAIELLPQIQDKPAALMQVRNPGGKQCELL</sequence>
<gene>
    <name evidence="1" type="ORF">DUT91_23230</name>
</gene>
<proteinExistence type="predicted"/>
<reference evidence="1 2" key="1">
    <citation type="submission" date="2018-07" db="EMBL/GenBank/DDBJ databases">
        <title>The draft genome of Phyllobacterium salinisoli.</title>
        <authorList>
            <person name="Liu L."/>
            <person name="Li L."/>
            <person name="Zhang X."/>
            <person name="Liang L."/>
        </authorList>
    </citation>
    <scope>NUCLEOTIDE SEQUENCE [LARGE SCALE GENOMIC DNA]</scope>
    <source>
        <strain evidence="1 2">LLAN61</strain>
    </source>
</reference>
<evidence type="ECO:0000313" key="2">
    <source>
        <dbReference type="Proteomes" id="UP000253420"/>
    </source>
</evidence>
<protein>
    <submittedName>
        <fullName evidence="1">Uncharacterized protein</fullName>
    </submittedName>
</protein>
<organism evidence="1 2">
    <name type="scientific">Phyllobacterium salinisoli</name>
    <dbReference type="NCBI Taxonomy" id="1899321"/>
    <lineage>
        <taxon>Bacteria</taxon>
        <taxon>Pseudomonadati</taxon>
        <taxon>Pseudomonadota</taxon>
        <taxon>Alphaproteobacteria</taxon>
        <taxon>Hyphomicrobiales</taxon>
        <taxon>Phyllobacteriaceae</taxon>
        <taxon>Phyllobacterium</taxon>
    </lineage>
</organism>
<dbReference type="AlphaFoldDB" id="A0A368JYM8"/>
<evidence type="ECO:0000313" key="1">
    <source>
        <dbReference type="EMBL" id="RCS21555.1"/>
    </source>
</evidence>
<comment type="caution">
    <text evidence="1">The sequence shown here is derived from an EMBL/GenBank/DDBJ whole genome shotgun (WGS) entry which is preliminary data.</text>
</comment>
<accession>A0A368JYM8</accession>